<comment type="similarity">
    <text evidence="1">Belongs to the DinB family.</text>
</comment>
<dbReference type="EMBL" id="CP121195">
    <property type="protein sequence ID" value="XBH12521.1"/>
    <property type="molecule type" value="Genomic_DNA"/>
</dbReference>
<organism evidence="3">
    <name type="scientific">Edaphobacter paludis</name>
    <dbReference type="NCBI Taxonomy" id="3035702"/>
    <lineage>
        <taxon>Bacteria</taxon>
        <taxon>Pseudomonadati</taxon>
        <taxon>Acidobacteriota</taxon>
        <taxon>Terriglobia</taxon>
        <taxon>Terriglobales</taxon>
        <taxon>Acidobacteriaceae</taxon>
        <taxon>Edaphobacter</taxon>
    </lineage>
</organism>
<dbReference type="Gene3D" id="1.20.120.450">
    <property type="entry name" value="dinb family like domain"/>
    <property type="match status" value="1"/>
</dbReference>
<dbReference type="InterPro" id="IPR034660">
    <property type="entry name" value="DinB/YfiT-like"/>
</dbReference>
<name>A0AAU7D581_9BACT</name>
<dbReference type="GO" id="GO:0046872">
    <property type="term" value="F:metal ion binding"/>
    <property type="evidence" value="ECO:0007669"/>
    <property type="project" value="UniProtKB-KW"/>
</dbReference>
<dbReference type="AlphaFoldDB" id="A0AAU7D581"/>
<evidence type="ECO:0000313" key="3">
    <source>
        <dbReference type="EMBL" id="XBH12521.1"/>
    </source>
</evidence>
<evidence type="ECO:0000256" key="1">
    <source>
        <dbReference type="ARBA" id="ARBA00008635"/>
    </source>
</evidence>
<reference evidence="3" key="1">
    <citation type="submission" date="2023-03" db="EMBL/GenBank/DDBJ databases">
        <title>Edaphobacter sp.</title>
        <authorList>
            <person name="Huber K.J."/>
            <person name="Papendorf J."/>
            <person name="Pilke C."/>
            <person name="Bunk B."/>
            <person name="Sproeer C."/>
            <person name="Pester M."/>
        </authorList>
    </citation>
    <scope>NUCLEOTIDE SEQUENCE</scope>
    <source>
        <strain evidence="3">DSM 109920</strain>
    </source>
</reference>
<proteinExistence type="inferred from homology"/>
<dbReference type="InterPro" id="IPR007837">
    <property type="entry name" value="DinB"/>
</dbReference>
<dbReference type="RefSeq" id="WP_348269507.1">
    <property type="nucleotide sequence ID" value="NZ_CP121195.1"/>
</dbReference>
<protein>
    <submittedName>
        <fullName evidence="3">DinB family protein</fullName>
    </submittedName>
</protein>
<gene>
    <name evidence="3" type="ORF">P8936_12575</name>
</gene>
<accession>A0AAU7D581</accession>
<sequence length="38" mass="4409">MFFNHLIHHRAQLGVYLRLNDLPVPPLYGPSADDRMGF</sequence>
<evidence type="ECO:0000256" key="2">
    <source>
        <dbReference type="ARBA" id="ARBA00022723"/>
    </source>
</evidence>
<dbReference type="Pfam" id="PF05163">
    <property type="entry name" value="DinB"/>
    <property type="match status" value="1"/>
</dbReference>
<dbReference type="SUPFAM" id="SSF109854">
    <property type="entry name" value="DinB/YfiT-like putative metalloenzymes"/>
    <property type="match status" value="1"/>
</dbReference>
<keyword evidence="2" id="KW-0479">Metal-binding</keyword>